<dbReference type="EMBL" id="CP042914">
    <property type="protein sequence ID" value="QEG38250.1"/>
    <property type="molecule type" value="Genomic_DNA"/>
</dbReference>
<keyword evidence="2" id="KW-0472">Membrane</keyword>
<feature type="chain" id="PRO_5023082400" description="DUF4440 domain-containing protein" evidence="3">
    <location>
        <begin position="22"/>
        <end position="220"/>
    </location>
</feature>
<reference evidence="5 6" key="1">
    <citation type="submission" date="2019-08" db="EMBL/GenBank/DDBJ databases">
        <title>Deep-cultivation of Planctomycetes and their phenomic and genomic characterization uncovers novel biology.</title>
        <authorList>
            <person name="Wiegand S."/>
            <person name="Jogler M."/>
            <person name="Boedeker C."/>
            <person name="Pinto D."/>
            <person name="Vollmers J."/>
            <person name="Rivas-Marin E."/>
            <person name="Kohn T."/>
            <person name="Peeters S.H."/>
            <person name="Heuer A."/>
            <person name="Rast P."/>
            <person name="Oberbeckmann S."/>
            <person name="Bunk B."/>
            <person name="Jeske O."/>
            <person name="Meyerdierks A."/>
            <person name="Storesund J.E."/>
            <person name="Kallscheuer N."/>
            <person name="Luecker S."/>
            <person name="Lage O.M."/>
            <person name="Pohl T."/>
            <person name="Merkel B.J."/>
            <person name="Hornburger P."/>
            <person name="Mueller R.-W."/>
            <person name="Bruemmer F."/>
            <person name="Labrenz M."/>
            <person name="Spormann A.M."/>
            <person name="Op den Camp H."/>
            <person name="Overmann J."/>
            <person name="Amann R."/>
            <person name="Jetten M.S.M."/>
            <person name="Mascher T."/>
            <person name="Medema M.H."/>
            <person name="Devos D.P."/>
            <person name="Kaster A.-K."/>
            <person name="Ovreas L."/>
            <person name="Rohde M."/>
            <person name="Galperin M.Y."/>
            <person name="Jogler C."/>
        </authorList>
    </citation>
    <scope>NUCLEOTIDE SEQUENCE [LARGE SCALE GENOMIC DNA]</scope>
    <source>
        <strain evidence="5 6">UC8</strain>
    </source>
</reference>
<evidence type="ECO:0000256" key="1">
    <source>
        <dbReference type="SAM" id="MobiDB-lite"/>
    </source>
</evidence>
<dbReference type="InterPro" id="IPR027843">
    <property type="entry name" value="DUF4440"/>
</dbReference>
<gene>
    <name evidence="5" type="ORF">UC8_02050</name>
</gene>
<dbReference type="Proteomes" id="UP000325286">
    <property type="component" value="Chromosome"/>
</dbReference>
<dbReference type="Pfam" id="PF14534">
    <property type="entry name" value="DUF4440"/>
    <property type="match status" value="1"/>
</dbReference>
<feature type="compositionally biased region" description="Low complexity" evidence="1">
    <location>
        <begin position="26"/>
        <end position="45"/>
    </location>
</feature>
<dbReference type="SUPFAM" id="SSF54427">
    <property type="entry name" value="NTF2-like"/>
    <property type="match status" value="1"/>
</dbReference>
<feature type="transmembrane region" description="Helical" evidence="2">
    <location>
        <begin position="190"/>
        <end position="209"/>
    </location>
</feature>
<evidence type="ECO:0000256" key="2">
    <source>
        <dbReference type="SAM" id="Phobius"/>
    </source>
</evidence>
<dbReference type="RefSeq" id="WP_068134864.1">
    <property type="nucleotide sequence ID" value="NZ_CP042914.1"/>
</dbReference>
<dbReference type="KEGG" id="rul:UC8_02050"/>
<feature type="signal peptide" evidence="3">
    <location>
        <begin position="1"/>
        <end position="21"/>
    </location>
</feature>
<organism evidence="5 6">
    <name type="scientific">Roseimaritima ulvae</name>
    <dbReference type="NCBI Taxonomy" id="980254"/>
    <lineage>
        <taxon>Bacteria</taxon>
        <taxon>Pseudomonadati</taxon>
        <taxon>Planctomycetota</taxon>
        <taxon>Planctomycetia</taxon>
        <taxon>Pirellulales</taxon>
        <taxon>Pirellulaceae</taxon>
        <taxon>Roseimaritima</taxon>
    </lineage>
</organism>
<feature type="domain" description="DUF4440" evidence="4">
    <location>
        <begin position="53"/>
        <end position="168"/>
    </location>
</feature>
<accession>A0A5B9QL20</accession>
<proteinExistence type="predicted"/>
<evidence type="ECO:0000256" key="3">
    <source>
        <dbReference type="SAM" id="SignalP"/>
    </source>
</evidence>
<keyword evidence="6" id="KW-1185">Reference proteome</keyword>
<keyword evidence="2" id="KW-0812">Transmembrane</keyword>
<keyword evidence="3" id="KW-0732">Signal</keyword>
<feature type="region of interest" description="Disordered" evidence="1">
    <location>
        <begin position="26"/>
        <end position="49"/>
    </location>
</feature>
<sequence length="220" mass="23880" precursor="true">MKFYPTVLMFLSMTVAITTLAWSQDTPPDAPAATQPDTAEAATDDASADHEQLRELREILTEAVLKNDVETQLQHVDDQIVTTWQNNQVARGREGLEAFMAEMSSGDSKVFQGYTVRPAADDISVLHGGHTAIAVGKSVPHYKIMGMEFDLENRWTATLVKKDGQWKLAAYHVSGNILDNPVLDAAKGSLVWVGGIAAVVGLLAGMLLMKIMNKSKSNPA</sequence>
<evidence type="ECO:0000313" key="6">
    <source>
        <dbReference type="Proteomes" id="UP000325286"/>
    </source>
</evidence>
<dbReference type="Gene3D" id="3.10.450.50">
    <property type="match status" value="1"/>
</dbReference>
<evidence type="ECO:0000259" key="4">
    <source>
        <dbReference type="Pfam" id="PF14534"/>
    </source>
</evidence>
<dbReference type="InterPro" id="IPR032710">
    <property type="entry name" value="NTF2-like_dom_sf"/>
</dbReference>
<evidence type="ECO:0000313" key="5">
    <source>
        <dbReference type="EMBL" id="QEG38250.1"/>
    </source>
</evidence>
<dbReference type="AlphaFoldDB" id="A0A5B9QL20"/>
<name>A0A5B9QL20_9BACT</name>
<protein>
    <recommendedName>
        <fullName evidence="4">DUF4440 domain-containing protein</fullName>
    </recommendedName>
</protein>
<keyword evidence="2" id="KW-1133">Transmembrane helix</keyword>